<keyword evidence="2" id="KW-0496">Mitochondrion</keyword>
<evidence type="ECO:0000256" key="1">
    <source>
        <dbReference type="ARBA" id="ARBA00004173"/>
    </source>
</evidence>
<sequence length="67" mass="7730">YINNIIIFSNIAKDYLKYLEIILKFFKNINLNITPKKSFVAYPSVRLLSYCVDSLSIATITDRIAVI</sequence>
<accession>A0AAJ0HXK2</accession>
<dbReference type="Gene3D" id="3.30.70.270">
    <property type="match status" value="1"/>
</dbReference>
<dbReference type="InterPro" id="IPR043502">
    <property type="entry name" value="DNA/RNA_pol_sf"/>
</dbReference>
<dbReference type="EMBL" id="JAULSX010000017">
    <property type="protein sequence ID" value="KAK3484540.1"/>
    <property type="molecule type" value="Genomic_DNA"/>
</dbReference>
<keyword evidence="4" id="KW-1185">Reference proteome</keyword>
<evidence type="ECO:0000313" key="4">
    <source>
        <dbReference type="Proteomes" id="UP001285908"/>
    </source>
</evidence>
<feature type="non-terminal residue" evidence="3">
    <location>
        <position position="1"/>
    </location>
</feature>
<evidence type="ECO:0000313" key="3">
    <source>
        <dbReference type="EMBL" id="KAK3484540.1"/>
    </source>
</evidence>
<comment type="subcellular location">
    <subcellularLocation>
        <location evidence="1">Mitochondrion</location>
    </subcellularLocation>
</comment>
<dbReference type="RefSeq" id="XP_062687682.1">
    <property type="nucleotide sequence ID" value="XM_062835673.1"/>
</dbReference>
<dbReference type="GO" id="GO:0005739">
    <property type="term" value="C:mitochondrion"/>
    <property type="evidence" value="ECO:0007669"/>
    <property type="project" value="UniProtKB-SubCell"/>
</dbReference>
<dbReference type="AlphaFoldDB" id="A0AAJ0HXK2"/>
<proteinExistence type="predicted"/>
<comment type="caution">
    <text evidence="3">The sequence shown here is derived from an EMBL/GenBank/DDBJ whole genome shotgun (WGS) entry which is preliminary data.</text>
</comment>
<dbReference type="Proteomes" id="UP001285908">
    <property type="component" value="Unassembled WGS sequence"/>
</dbReference>
<dbReference type="InterPro" id="IPR043128">
    <property type="entry name" value="Rev_trsase/Diguanyl_cyclase"/>
</dbReference>
<dbReference type="SUPFAM" id="SSF56672">
    <property type="entry name" value="DNA/RNA polymerases"/>
    <property type="match status" value="1"/>
</dbReference>
<dbReference type="GeneID" id="87873295"/>
<evidence type="ECO:0008006" key="5">
    <source>
        <dbReference type="Google" id="ProtNLM"/>
    </source>
</evidence>
<organism evidence="3 4">
    <name type="scientific">Neurospora hispaniola</name>
    <dbReference type="NCBI Taxonomy" id="588809"/>
    <lineage>
        <taxon>Eukaryota</taxon>
        <taxon>Fungi</taxon>
        <taxon>Dikarya</taxon>
        <taxon>Ascomycota</taxon>
        <taxon>Pezizomycotina</taxon>
        <taxon>Sordariomycetes</taxon>
        <taxon>Sordariomycetidae</taxon>
        <taxon>Sordariales</taxon>
        <taxon>Sordariaceae</taxon>
        <taxon>Neurospora</taxon>
    </lineage>
</organism>
<reference evidence="3 4" key="1">
    <citation type="journal article" date="2023" name="Mol. Phylogenet. Evol.">
        <title>Genome-scale phylogeny and comparative genomics of the fungal order Sordariales.</title>
        <authorList>
            <person name="Hensen N."/>
            <person name="Bonometti L."/>
            <person name="Westerberg I."/>
            <person name="Brannstrom I.O."/>
            <person name="Guillou S."/>
            <person name="Cros-Aarteil S."/>
            <person name="Calhoun S."/>
            <person name="Haridas S."/>
            <person name="Kuo A."/>
            <person name="Mondo S."/>
            <person name="Pangilinan J."/>
            <person name="Riley R."/>
            <person name="LaButti K."/>
            <person name="Andreopoulos B."/>
            <person name="Lipzen A."/>
            <person name="Chen C."/>
            <person name="Yan M."/>
            <person name="Daum C."/>
            <person name="Ng V."/>
            <person name="Clum A."/>
            <person name="Steindorff A."/>
            <person name="Ohm R.A."/>
            <person name="Martin F."/>
            <person name="Silar P."/>
            <person name="Natvig D.O."/>
            <person name="Lalanne C."/>
            <person name="Gautier V."/>
            <person name="Ament-Velasquez S.L."/>
            <person name="Kruys A."/>
            <person name="Hutchinson M.I."/>
            <person name="Powell A.J."/>
            <person name="Barry K."/>
            <person name="Miller A.N."/>
            <person name="Grigoriev I.V."/>
            <person name="Debuchy R."/>
            <person name="Gladieux P."/>
            <person name="Hiltunen Thoren M."/>
            <person name="Johannesson H."/>
        </authorList>
    </citation>
    <scope>NUCLEOTIDE SEQUENCE [LARGE SCALE GENOMIC DNA]</scope>
    <source>
        <strain evidence="3 4">FGSC 10403</strain>
    </source>
</reference>
<evidence type="ECO:0000256" key="2">
    <source>
        <dbReference type="ARBA" id="ARBA00023128"/>
    </source>
</evidence>
<name>A0AAJ0HXK2_9PEZI</name>
<protein>
    <recommendedName>
        <fullName evidence="5">Reverse transcriptase domain-containing protein</fullName>
    </recommendedName>
</protein>
<gene>
    <name evidence="3" type="ORF">B0T23DRAFT_328231</name>
</gene>